<gene>
    <name evidence="1" type="ORF">DPMN_028247</name>
</gene>
<sequence length="87" mass="10135">MVGTQDDELFVDLVDNRDQSENVLACAKVSDCDDDDDDIGDWVYDDNLTSEEFYELSVKAMMRISRDFKMTDTINYKRNMFEIVMAN</sequence>
<evidence type="ECO:0000313" key="1">
    <source>
        <dbReference type="EMBL" id="KAH3865208.1"/>
    </source>
</evidence>
<dbReference type="EMBL" id="JAIWYP010000002">
    <property type="protein sequence ID" value="KAH3865208.1"/>
    <property type="molecule type" value="Genomic_DNA"/>
</dbReference>
<evidence type="ECO:0000313" key="2">
    <source>
        <dbReference type="Proteomes" id="UP000828390"/>
    </source>
</evidence>
<proteinExistence type="predicted"/>
<name>A0A9D4LV41_DREPO</name>
<dbReference type="Proteomes" id="UP000828390">
    <property type="component" value="Unassembled WGS sequence"/>
</dbReference>
<reference evidence="1" key="1">
    <citation type="journal article" date="2019" name="bioRxiv">
        <title>The Genome of the Zebra Mussel, Dreissena polymorpha: A Resource for Invasive Species Research.</title>
        <authorList>
            <person name="McCartney M.A."/>
            <person name="Auch B."/>
            <person name="Kono T."/>
            <person name="Mallez S."/>
            <person name="Zhang Y."/>
            <person name="Obille A."/>
            <person name="Becker A."/>
            <person name="Abrahante J.E."/>
            <person name="Garbe J."/>
            <person name="Badalamenti J.P."/>
            <person name="Herman A."/>
            <person name="Mangelson H."/>
            <person name="Liachko I."/>
            <person name="Sullivan S."/>
            <person name="Sone E.D."/>
            <person name="Koren S."/>
            <person name="Silverstein K.A.T."/>
            <person name="Beckman K.B."/>
            <person name="Gohl D.M."/>
        </authorList>
    </citation>
    <scope>NUCLEOTIDE SEQUENCE</scope>
    <source>
        <strain evidence="1">Duluth1</strain>
        <tissue evidence="1">Whole animal</tissue>
    </source>
</reference>
<protein>
    <submittedName>
        <fullName evidence="1">Uncharacterized protein</fullName>
    </submittedName>
</protein>
<dbReference type="AlphaFoldDB" id="A0A9D4LV41"/>
<accession>A0A9D4LV41</accession>
<reference evidence="1" key="2">
    <citation type="submission" date="2020-11" db="EMBL/GenBank/DDBJ databases">
        <authorList>
            <person name="McCartney M.A."/>
            <person name="Auch B."/>
            <person name="Kono T."/>
            <person name="Mallez S."/>
            <person name="Becker A."/>
            <person name="Gohl D.M."/>
            <person name="Silverstein K.A.T."/>
            <person name="Koren S."/>
            <person name="Bechman K.B."/>
            <person name="Herman A."/>
            <person name="Abrahante J.E."/>
            <person name="Garbe J."/>
        </authorList>
    </citation>
    <scope>NUCLEOTIDE SEQUENCE</scope>
    <source>
        <strain evidence="1">Duluth1</strain>
        <tissue evidence="1">Whole animal</tissue>
    </source>
</reference>
<organism evidence="1 2">
    <name type="scientific">Dreissena polymorpha</name>
    <name type="common">Zebra mussel</name>
    <name type="synonym">Mytilus polymorpha</name>
    <dbReference type="NCBI Taxonomy" id="45954"/>
    <lineage>
        <taxon>Eukaryota</taxon>
        <taxon>Metazoa</taxon>
        <taxon>Spiralia</taxon>
        <taxon>Lophotrochozoa</taxon>
        <taxon>Mollusca</taxon>
        <taxon>Bivalvia</taxon>
        <taxon>Autobranchia</taxon>
        <taxon>Heteroconchia</taxon>
        <taxon>Euheterodonta</taxon>
        <taxon>Imparidentia</taxon>
        <taxon>Neoheterodontei</taxon>
        <taxon>Myida</taxon>
        <taxon>Dreissenoidea</taxon>
        <taxon>Dreissenidae</taxon>
        <taxon>Dreissena</taxon>
    </lineage>
</organism>
<comment type="caution">
    <text evidence="1">The sequence shown here is derived from an EMBL/GenBank/DDBJ whole genome shotgun (WGS) entry which is preliminary data.</text>
</comment>
<keyword evidence="2" id="KW-1185">Reference proteome</keyword>